<sequence>MTGAQLRVQREFLGFSRAQLSEVLGITAGVIADWEDGRDPTPYHLPERIATIVTFTENYLQALVAEHSSAGVVMTYRTDAGYTKHHPNPVYTASWHRRVCGRLLERNPALTIDFYDSAK</sequence>
<dbReference type="Proteomes" id="UP000255389">
    <property type="component" value="Unassembled WGS sequence"/>
</dbReference>
<dbReference type="Gene3D" id="1.10.3100.10">
    <property type="entry name" value="Putative cytoplasmic protein"/>
    <property type="match status" value="1"/>
</dbReference>
<dbReference type="InterPro" id="IPR010982">
    <property type="entry name" value="Lambda_DNA-bd_dom_sf"/>
</dbReference>
<evidence type="ECO:0008006" key="3">
    <source>
        <dbReference type="Google" id="ProtNLM"/>
    </source>
</evidence>
<dbReference type="SUPFAM" id="SSF47413">
    <property type="entry name" value="lambda repressor-like DNA-binding domains"/>
    <property type="match status" value="1"/>
</dbReference>
<evidence type="ECO:0000313" key="2">
    <source>
        <dbReference type="Proteomes" id="UP000255389"/>
    </source>
</evidence>
<dbReference type="GO" id="GO:0003677">
    <property type="term" value="F:DNA binding"/>
    <property type="evidence" value="ECO:0007669"/>
    <property type="project" value="InterPro"/>
</dbReference>
<organism evidence="1 2">
    <name type="scientific">Mycolicibacterium fortuitum</name>
    <name type="common">Mycobacterium fortuitum</name>
    <dbReference type="NCBI Taxonomy" id="1766"/>
    <lineage>
        <taxon>Bacteria</taxon>
        <taxon>Bacillati</taxon>
        <taxon>Actinomycetota</taxon>
        <taxon>Actinomycetes</taxon>
        <taxon>Mycobacteriales</taxon>
        <taxon>Mycobacteriaceae</taxon>
        <taxon>Mycolicibacterium</taxon>
    </lineage>
</organism>
<protein>
    <recommendedName>
        <fullName evidence="3">HTH cro/C1-type domain-containing protein</fullName>
    </recommendedName>
</protein>
<dbReference type="InterPro" id="IPR027910">
    <property type="entry name" value="YdiL_sf"/>
</dbReference>
<dbReference type="EMBL" id="UGQY01000006">
    <property type="protein sequence ID" value="SUA31407.1"/>
    <property type="molecule type" value="Genomic_DNA"/>
</dbReference>
<accession>A0A378WC95</accession>
<evidence type="ECO:0000313" key="1">
    <source>
        <dbReference type="EMBL" id="SUA31407.1"/>
    </source>
</evidence>
<gene>
    <name evidence="1" type="ORF">NCTC1542_06761</name>
</gene>
<dbReference type="InterPro" id="IPR001387">
    <property type="entry name" value="Cro/C1-type_HTH"/>
</dbReference>
<reference evidence="1 2" key="1">
    <citation type="submission" date="2018-06" db="EMBL/GenBank/DDBJ databases">
        <authorList>
            <consortium name="Pathogen Informatics"/>
            <person name="Doyle S."/>
        </authorList>
    </citation>
    <scope>NUCLEOTIDE SEQUENCE [LARGE SCALE GENOMIC DNA]</scope>
    <source>
        <strain evidence="1 2">NCTC1542</strain>
    </source>
</reference>
<dbReference type="Pfam" id="PF13560">
    <property type="entry name" value="HTH_31"/>
    <property type="match status" value="1"/>
</dbReference>
<dbReference type="AlphaFoldDB" id="A0A378WC95"/>
<dbReference type="CDD" id="cd00093">
    <property type="entry name" value="HTH_XRE"/>
    <property type="match status" value="1"/>
</dbReference>
<proteinExistence type="predicted"/>
<name>A0A378WC95_MYCFO</name>